<organism evidence="3 4">
    <name type="scientific">Podospora aff. communis PSN243</name>
    <dbReference type="NCBI Taxonomy" id="3040156"/>
    <lineage>
        <taxon>Eukaryota</taxon>
        <taxon>Fungi</taxon>
        <taxon>Dikarya</taxon>
        <taxon>Ascomycota</taxon>
        <taxon>Pezizomycotina</taxon>
        <taxon>Sordariomycetes</taxon>
        <taxon>Sordariomycetidae</taxon>
        <taxon>Sordariales</taxon>
        <taxon>Podosporaceae</taxon>
        <taxon>Podospora</taxon>
    </lineage>
</organism>
<feature type="region of interest" description="Disordered" evidence="1">
    <location>
        <begin position="20"/>
        <end position="102"/>
    </location>
</feature>
<feature type="non-terminal residue" evidence="3">
    <location>
        <position position="1029"/>
    </location>
</feature>
<comment type="caution">
    <text evidence="3">The sequence shown here is derived from an EMBL/GenBank/DDBJ whole genome shotgun (WGS) entry which is preliminary data.</text>
</comment>
<dbReference type="EMBL" id="MU865995">
    <property type="protein sequence ID" value="KAK4443317.1"/>
    <property type="molecule type" value="Genomic_DNA"/>
</dbReference>
<reference evidence="3" key="1">
    <citation type="journal article" date="2023" name="Mol. Phylogenet. Evol.">
        <title>Genome-scale phylogeny and comparative genomics of the fungal order Sordariales.</title>
        <authorList>
            <person name="Hensen N."/>
            <person name="Bonometti L."/>
            <person name="Westerberg I."/>
            <person name="Brannstrom I.O."/>
            <person name="Guillou S."/>
            <person name="Cros-Aarteil S."/>
            <person name="Calhoun S."/>
            <person name="Haridas S."/>
            <person name="Kuo A."/>
            <person name="Mondo S."/>
            <person name="Pangilinan J."/>
            <person name="Riley R."/>
            <person name="LaButti K."/>
            <person name="Andreopoulos B."/>
            <person name="Lipzen A."/>
            <person name="Chen C."/>
            <person name="Yan M."/>
            <person name="Daum C."/>
            <person name="Ng V."/>
            <person name="Clum A."/>
            <person name="Steindorff A."/>
            <person name="Ohm R.A."/>
            <person name="Martin F."/>
            <person name="Silar P."/>
            <person name="Natvig D.O."/>
            <person name="Lalanne C."/>
            <person name="Gautier V."/>
            <person name="Ament-Velasquez S.L."/>
            <person name="Kruys A."/>
            <person name="Hutchinson M.I."/>
            <person name="Powell A.J."/>
            <person name="Barry K."/>
            <person name="Miller A.N."/>
            <person name="Grigoriev I.V."/>
            <person name="Debuchy R."/>
            <person name="Gladieux P."/>
            <person name="Hiltunen Thoren M."/>
            <person name="Johannesson H."/>
        </authorList>
    </citation>
    <scope>NUCLEOTIDE SEQUENCE</scope>
    <source>
        <strain evidence="3">PSN243</strain>
    </source>
</reference>
<dbReference type="Pfam" id="PF06985">
    <property type="entry name" value="HET"/>
    <property type="match status" value="1"/>
</dbReference>
<dbReference type="InterPro" id="IPR010730">
    <property type="entry name" value="HET"/>
</dbReference>
<dbReference type="AlphaFoldDB" id="A0AAV9G7B4"/>
<dbReference type="Proteomes" id="UP001321760">
    <property type="component" value="Unassembled WGS sequence"/>
</dbReference>
<dbReference type="PANTHER" id="PTHR33112:SF12">
    <property type="entry name" value="HETEROKARYON INCOMPATIBILITY DOMAIN-CONTAINING PROTEIN"/>
    <property type="match status" value="1"/>
</dbReference>
<dbReference type="PANTHER" id="PTHR33112">
    <property type="entry name" value="DOMAIN PROTEIN, PUTATIVE-RELATED"/>
    <property type="match status" value="1"/>
</dbReference>
<protein>
    <submittedName>
        <fullName evidence="3">Heterokaryon incompatibility protein-domain-containing protein</fullName>
    </submittedName>
</protein>
<evidence type="ECO:0000256" key="1">
    <source>
        <dbReference type="SAM" id="MobiDB-lite"/>
    </source>
</evidence>
<accession>A0AAV9G7B4</accession>
<evidence type="ECO:0000313" key="4">
    <source>
        <dbReference type="Proteomes" id="UP001321760"/>
    </source>
</evidence>
<evidence type="ECO:0000313" key="3">
    <source>
        <dbReference type="EMBL" id="KAK4443317.1"/>
    </source>
</evidence>
<sequence>MASWDERRLKFGERSRILDQVEQNKKDKGEAILTAQDSKEDHSAGNAPDGPVSNVPNEATGTGSKETHIPTETKPSPSTNIVTEHATSTGNSTEGVRYAENPMSDDNRAHIRVWMETEDDGRLKINAEDEDYLTANREAVNRLGTYKHHHFDGQQWKRSEGDKDAEWFIPEPEILDNSHPEYLCEMCRQIDFRVFFSHRGVPGNNLEPGDAVIDISAPRVLQQSNCSFCTLVRQGFQDRCTPEEMALAENTEDRKMWLTVLDDGPEYALRLEVALTDIEKRLVLQILASEDPIPLQGLTVNQEAADMERLRTWIQRCEDHHTNKVNKEPSAWRFIDVEEDRIVMAETPCRYACLSYVWGHDKGTQLTTETRAILERPKGLKDSSVILGKTLHDAMRVTKDIGIRYLWIDALCIVQDDPDDKKRCISRMSYIYGNATVTIIASTNSRPAEGLPGVGDTPRARAQVVSKLQGITLASAFHDPRLPLKDIEGSVWNSRAWTFQERQLSPRSVYFTDSQMYFTCPHEVAFEDTVPGLPANRQPRQLHDRTRFMGRIQNLMDLIWQDPTQVNFPNKTFHIHGQGSAVVQMMCADTSMPAPIYRAAPVPMQGGGETLRTHDETMWKAYADAVSMYTQRKMSWQTDALNAFQGVSDLLASGVNTTFWHGLPEYNFDQALLWYPKEALKRRTYEGASPSWSWAGWEGHTGYRGRGWHNALAQSPVTVVRWFQLSDPRDMIYEYLTDGEYHPPEEIAEIAFLIAQRPPEVRPIPASDLFHFDPDDGWEHCRDTKRNENFYTHPAYPGLRFTYPTTLPSQKIITKPDRDGDLCFVARHVPVRFVDIANTPHNPAPRVDPFLQIAKINLTRRVSRFQPWEYVIYHQGYRAGFLSLNVPLSELDIPAEETTTDPSNESIIKYQIVPISRESLPNIPPPTMGWEAYWDLTPRDQQILVLDWEWGNDEVRLPVLGPHEEAVEPDRGAKWENGDPYWDMARFGTPFMLDVYNVLLLERQGGQGNNYKRVGVGKMNAFAFWHAHP</sequence>
<gene>
    <name evidence="3" type="ORF">QBC34DRAFT_337100</name>
</gene>
<name>A0AAV9G7B4_9PEZI</name>
<feature type="domain" description="Heterokaryon incompatibility" evidence="2">
    <location>
        <begin position="351"/>
        <end position="501"/>
    </location>
</feature>
<keyword evidence="4" id="KW-1185">Reference proteome</keyword>
<feature type="compositionally biased region" description="Polar residues" evidence="1">
    <location>
        <begin position="73"/>
        <end position="94"/>
    </location>
</feature>
<evidence type="ECO:0000259" key="2">
    <source>
        <dbReference type="Pfam" id="PF06985"/>
    </source>
</evidence>
<reference evidence="3" key="2">
    <citation type="submission" date="2023-05" db="EMBL/GenBank/DDBJ databases">
        <authorList>
            <consortium name="Lawrence Berkeley National Laboratory"/>
            <person name="Steindorff A."/>
            <person name="Hensen N."/>
            <person name="Bonometti L."/>
            <person name="Westerberg I."/>
            <person name="Brannstrom I.O."/>
            <person name="Guillou S."/>
            <person name="Cros-Aarteil S."/>
            <person name="Calhoun S."/>
            <person name="Haridas S."/>
            <person name="Kuo A."/>
            <person name="Mondo S."/>
            <person name="Pangilinan J."/>
            <person name="Riley R."/>
            <person name="Labutti K."/>
            <person name="Andreopoulos B."/>
            <person name="Lipzen A."/>
            <person name="Chen C."/>
            <person name="Yanf M."/>
            <person name="Daum C."/>
            <person name="Ng V."/>
            <person name="Clum A."/>
            <person name="Ohm R."/>
            <person name="Martin F."/>
            <person name="Silar P."/>
            <person name="Natvig D."/>
            <person name="Lalanne C."/>
            <person name="Gautier V."/>
            <person name="Ament-Velasquez S.L."/>
            <person name="Kruys A."/>
            <person name="Hutchinson M.I."/>
            <person name="Powell A.J."/>
            <person name="Barry K."/>
            <person name="Miller A.N."/>
            <person name="Grigoriev I.V."/>
            <person name="Debuchy R."/>
            <person name="Gladieux P."/>
            <person name="Thoren M.H."/>
            <person name="Johannesson H."/>
        </authorList>
    </citation>
    <scope>NUCLEOTIDE SEQUENCE</scope>
    <source>
        <strain evidence="3">PSN243</strain>
    </source>
</reference>
<proteinExistence type="predicted"/>
<feature type="compositionally biased region" description="Polar residues" evidence="1">
    <location>
        <begin position="54"/>
        <end position="64"/>
    </location>
</feature>
<feature type="compositionally biased region" description="Basic and acidic residues" evidence="1">
    <location>
        <begin position="20"/>
        <end position="30"/>
    </location>
</feature>